<dbReference type="Proteomes" id="UP000198211">
    <property type="component" value="Unassembled WGS sequence"/>
</dbReference>
<organism evidence="1 2">
    <name type="scientific">Phytophthora megakarya</name>
    <dbReference type="NCBI Taxonomy" id="4795"/>
    <lineage>
        <taxon>Eukaryota</taxon>
        <taxon>Sar</taxon>
        <taxon>Stramenopiles</taxon>
        <taxon>Oomycota</taxon>
        <taxon>Peronosporomycetes</taxon>
        <taxon>Peronosporales</taxon>
        <taxon>Peronosporaceae</taxon>
        <taxon>Phytophthora</taxon>
    </lineage>
</organism>
<accession>A0A225V5K0</accession>
<name>A0A225V5K0_9STRA</name>
<gene>
    <name evidence="1" type="ORF">PHMEG_00028605</name>
</gene>
<evidence type="ECO:0000313" key="1">
    <source>
        <dbReference type="EMBL" id="OWZ00249.1"/>
    </source>
</evidence>
<dbReference type="OrthoDB" id="146076at2759"/>
<dbReference type="EMBL" id="NBNE01007772">
    <property type="protein sequence ID" value="OWZ00249.1"/>
    <property type="molecule type" value="Genomic_DNA"/>
</dbReference>
<protein>
    <submittedName>
        <fullName evidence="1">Uncharacterized protein</fullName>
    </submittedName>
</protein>
<reference evidence="2" key="1">
    <citation type="submission" date="2017-03" db="EMBL/GenBank/DDBJ databases">
        <title>Phytopthora megakarya and P. palmivora, two closely related causual agents of cacao black pod achieved similar genome size and gene model numbers by different mechanisms.</title>
        <authorList>
            <person name="Ali S."/>
            <person name="Shao J."/>
            <person name="Larry D.J."/>
            <person name="Kronmiller B."/>
            <person name="Shen D."/>
            <person name="Strem M.D."/>
            <person name="Melnick R.L."/>
            <person name="Guiltinan M.J."/>
            <person name="Tyler B.M."/>
            <person name="Meinhardt L.W."/>
            <person name="Bailey B.A."/>
        </authorList>
    </citation>
    <scope>NUCLEOTIDE SEQUENCE [LARGE SCALE GENOMIC DNA]</scope>
    <source>
        <strain evidence="2">zdho120</strain>
    </source>
</reference>
<sequence length="86" mass="9415">MTTFACSDGAYTLETQVVSPSTSNYNFYAGGCVLDSAEYVGRCPTDAFMCTNEVNMNVFVQSQPTMNTLKVTSIVVKQEPSFVFND</sequence>
<proteinExistence type="predicted"/>
<dbReference type="AlphaFoldDB" id="A0A225V5K0"/>
<evidence type="ECO:0000313" key="2">
    <source>
        <dbReference type="Proteomes" id="UP000198211"/>
    </source>
</evidence>
<comment type="caution">
    <text evidence="1">The sequence shown here is derived from an EMBL/GenBank/DDBJ whole genome shotgun (WGS) entry which is preliminary data.</text>
</comment>
<keyword evidence="2" id="KW-1185">Reference proteome</keyword>